<name>A0A8H7NZL9_9APHY</name>
<sequence>MRDRISLGLGWWIQIEAREIDDDVFLELSLETKEDNHISRKILFSAVGESLCGKHRYFDEWVSGYFSWGSDSLVLSGLLSLRQQWVEDGPLYRDKAVVIHATVQSPPGPSIYSQQTLGVLTDTIAGGEVANHAFEAYYLSSDTLVKQTFAVRMDALHAECPALEDWCVNRNTLLDLLEDPDETEPNELLSRLKDNLGEDSDWEDGVNNRLQSEEEEDEEEEEDVCMADDGTSTPSRGLSVSEQLDYAYAHNAADRPRTPILARGDIDILRTPVKMEDLMLEAFQFRNIMSQAPQLPATRVIGVAAHT</sequence>
<comment type="caution">
    <text evidence="2">The sequence shown here is derived from an EMBL/GenBank/DDBJ whole genome shotgun (WGS) entry which is preliminary data.</text>
</comment>
<evidence type="ECO:0000313" key="3">
    <source>
        <dbReference type="Proteomes" id="UP000639403"/>
    </source>
</evidence>
<organism evidence="2 3">
    <name type="scientific">Rhodonia placenta</name>
    <dbReference type="NCBI Taxonomy" id="104341"/>
    <lineage>
        <taxon>Eukaryota</taxon>
        <taxon>Fungi</taxon>
        <taxon>Dikarya</taxon>
        <taxon>Basidiomycota</taxon>
        <taxon>Agaricomycotina</taxon>
        <taxon>Agaricomycetes</taxon>
        <taxon>Polyporales</taxon>
        <taxon>Adustoporiaceae</taxon>
        <taxon>Rhodonia</taxon>
    </lineage>
</organism>
<evidence type="ECO:0000256" key="1">
    <source>
        <dbReference type="SAM" id="MobiDB-lite"/>
    </source>
</evidence>
<reference evidence="2" key="1">
    <citation type="submission" date="2020-11" db="EMBL/GenBank/DDBJ databases">
        <authorList>
            <person name="Koelle M."/>
            <person name="Horta M.A.C."/>
            <person name="Nowrousian M."/>
            <person name="Ohm R.A."/>
            <person name="Benz P."/>
            <person name="Pilgard A."/>
        </authorList>
    </citation>
    <scope>NUCLEOTIDE SEQUENCE</scope>
    <source>
        <strain evidence="2">FPRL280</strain>
    </source>
</reference>
<dbReference type="EMBL" id="JADOXO010000158">
    <property type="protein sequence ID" value="KAF9811093.1"/>
    <property type="molecule type" value="Genomic_DNA"/>
</dbReference>
<dbReference type="AlphaFoldDB" id="A0A8H7NZL9"/>
<reference evidence="2" key="2">
    <citation type="journal article" name="Front. Microbiol.">
        <title>Degradative Capacity of Two Strains of Rhodonia placenta: From Phenotype to Genotype.</title>
        <authorList>
            <person name="Kolle M."/>
            <person name="Horta M.A.C."/>
            <person name="Nowrousian M."/>
            <person name="Ohm R.A."/>
            <person name="Benz J.P."/>
            <person name="Pilgard A."/>
        </authorList>
    </citation>
    <scope>NUCLEOTIDE SEQUENCE</scope>
    <source>
        <strain evidence="2">FPRL280</strain>
    </source>
</reference>
<gene>
    <name evidence="2" type="ORF">IEO21_06670</name>
</gene>
<accession>A0A8H7NZL9</accession>
<protein>
    <submittedName>
        <fullName evidence="2">Uncharacterized protein</fullName>
    </submittedName>
</protein>
<feature type="compositionally biased region" description="Acidic residues" evidence="1">
    <location>
        <begin position="213"/>
        <end position="226"/>
    </location>
</feature>
<evidence type="ECO:0000313" key="2">
    <source>
        <dbReference type="EMBL" id="KAF9811093.1"/>
    </source>
</evidence>
<feature type="region of interest" description="Disordered" evidence="1">
    <location>
        <begin position="193"/>
        <end position="238"/>
    </location>
</feature>
<proteinExistence type="predicted"/>
<dbReference type="Proteomes" id="UP000639403">
    <property type="component" value="Unassembled WGS sequence"/>
</dbReference>